<dbReference type="Gene3D" id="2.60.40.10">
    <property type="entry name" value="Immunoglobulins"/>
    <property type="match status" value="1"/>
</dbReference>
<protein>
    <submittedName>
        <fullName evidence="3">Por secretion system C-terminal sorting domain-containing protein</fullName>
    </submittedName>
</protein>
<evidence type="ECO:0000259" key="2">
    <source>
        <dbReference type="Pfam" id="PF18962"/>
    </source>
</evidence>
<evidence type="ECO:0000313" key="3">
    <source>
        <dbReference type="EMBL" id="SKB51449.1"/>
    </source>
</evidence>
<feature type="chain" id="PRO_5012752653" evidence="1">
    <location>
        <begin position="44"/>
        <end position="356"/>
    </location>
</feature>
<sequence length="356" mass="39326">MAGCYKSFNAWLVYQLVNYSFMKTKHVLIALLGCASASFPARAQLKTGDNSFFISPGTIVTVSSLSLTATEATNLNNNEITHSSEPVVGKPTGSINRVYKLTNPLSFKGKVLITYLESELNGNSEDMLQLATAGANEIYQIPTNKSTPDPILNNVSESGDWTNINFITATSSGSVLPVTLVDFVAAQKENDVVLTWSTSFEANSDFFEVQHSTDGKTWTALGQVKSNGDSKIERTYSYVHERPLAAEHYYRLRMVDNDGSFAFSRIRNIQVENDLSIAFHPNPVADWLTIEMPNVQQLDHVKIVSKSGRVVYEANKSQFQQLPDSAINLKQLAAGIYVIQVREQDGTLHSSKLIKN</sequence>
<keyword evidence="1" id="KW-0732">Signal</keyword>
<dbReference type="InterPro" id="IPR013783">
    <property type="entry name" value="Ig-like_fold"/>
</dbReference>
<organism evidence="3 4">
    <name type="scientific">Dyadobacter psychrophilus</name>
    <dbReference type="NCBI Taxonomy" id="651661"/>
    <lineage>
        <taxon>Bacteria</taxon>
        <taxon>Pseudomonadati</taxon>
        <taxon>Bacteroidota</taxon>
        <taxon>Cytophagia</taxon>
        <taxon>Cytophagales</taxon>
        <taxon>Spirosomataceae</taxon>
        <taxon>Dyadobacter</taxon>
    </lineage>
</organism>
<name>A0A1T5BWH0_9BACT</name>
<dbReference type="STRING" id="651661.SAMN05660293_00662"/>
<evidence type="ECO:0000256" key="1">
    <source>
        <dbReference type="SAM" id="SignalP"/>
    </source>
</evidence>
<feature type="domain" description="Secretion system C-terminal sorting" evidence="2">
    <location>
        <begin position="280"/>
        <end position="354"/>
    </location>
</feature>
<dbReference type="AlphaFoldDB" id="A0A1T5BWH0"/>
<gene>
    <name evidence="3" type="ORF">SAMN05660293_00662</name>
</gene>
<proteinExistence type="predicted"/>
<evidence type="ECO:0000313" key="4">
    <source>
        <dbReference type="Proteomes" id="UP000190897"/>
    </source>
</evidence>
<keyword evidence="4" id="KW-1185">Reference proteome</keyword>
<reference evidence="4" key="1">
    <citation type="submission" date="2017-02" db="EMBL/GenBank/DDBJ databases">
        <authorList>
            <person name="Varghese N."/>
            <person name="Submissions S."/>
        </authorList>
    </citation>
    <scope>NUCLEOTIDE SEQUENCE [LARGE SCALE GENOMIC DNA]</scope>
    <source>
        <strain evidence="4">DSM 22270</strain>
    </source>
</reference>
<dbReference type="NCBIfam" id="TIGR04183">
    <property type="entry name" value="Por_Secre_tail"/>
    <property type="match status" value="1"/>
</dbReference>
<accession>A0A1T5BWH0</accession>
<feature type="signal peptide" evidence="1">
    <location>
        <begin position="1"/>
        <end position="43"/>
    </location>
</feature>
<dbReference type="Proteomes" id="UP000190897">
    <property type="component" value="Unassembled WGS sequence"/>
</dbReference>
<dbReference type="Pfam" id="PF18962">
    <property type="entry name" value="Por_Secre_tail"/>
    <property type="match status" value="1"/>
</dbReference>
<dbReference type="InterPro" id="IPR026444">
    <property type="entry name" value="Secre_tail"/>
</dbReference>
<dbReference type="EMBL" id="FUZA01000001">
    <property type="protein sequence ID" value="SKB51449.1"/>
    <property type="molecule type" value="Genomic_DNA"/>
</dbReference>